<dbReference type="EMBL" id="BAAAGX010000022">
    <property type="protein sequence ID" value="GAA0262270.1"/>
    <property type="molecule type" value="Genomic_DNA"/>
</dbReference>
<comment type="caution">
    <text evidence="3">The sequence shown here is derived from an EMBL/GenBank/DDBJ whole genome shotgun (WGS) entry which is preliminary data.</text>
</comment>
<dbReference type="PANTHER" id="PTHR35174:SF3">
    <property type="entry name" value="BLL7171 PROTEIN"/>
    <property type="match status" value="1"/>
</dbReference>
<protein>
    <submittedName>
        <fullName evidence="3">YciI family protein</fullName>
    </submittedName>
</protein>
<reference evidence="3 4" key="1">
    <citation type="journal article" date="2019" name="Int. J. Syst. Evol. Microbiol.">
        <title>The Global Catalogue of Microorganisms (GCM) 10K type strain sequencing project: providing services to taxonomists for standard genome sequencing and annotation.</title>
        <authorList>
            <consortium name="The Broad Institute Genomics Platform"/>
            <consortium name="The Broad Institute Genome Sequencing Center for Infectious Disease"/>
            <person name="Wu L."/>
            <person name="Ma J."/>
        </authorList>
    </citation>
    <scope>NUCLEOTIDE SEQUENCE [LARGE SCALE GENOMIC DNA]</scope>
    <source>
        <strain evidence="3 4">JCM 10425</strain>
    </source>
</reference>
<evidence type="ECO:0000256" key="1">
    <source>
        <dbReference type="ARBA" id="ARBA00007689"/>
    </source>
</evidence>
<dbReference type="Gene3D" id="3.30.70.1060">
    <property type="entry name" value="Dimeric alpha+beta barrel"/>
    <property type="match status" value="1"/>
</dbReference>
<organism evidence="3 4">
    <name type="scientific">Cryptosporangium japonicum</name>
    <dbReference type="NCBI Taxonomy" id="80872"/>
    <lineage>
        <taxon>Bacteria</taxon>
        <taxon>Bacillati</taxon>
        <taxon>Actinomycetota</taxon>
        <taxon>Actinomycetes</taxon>
        <taxon>Cryptosporangiales</taxon>
        <taxon>Cryptosporangiaceae</taxon>
        <taxon>Cryptosporangium</taxon>
    </lineage>
</organism>
<evidence type="ECO:0000259" key="2">
    <source>
        <dbReference type="Pfam" id="PF03795"/>
    </source>
</evidence>
<sequence>MKYVLLIAGDETAAEHANDGCGGWDTEMLARGVLVGGAGLHPPADATTVRVRGGETLLTDGPFAESREQIGGFCLIECADLDEALEIASKHPAATYGSIEVRPLR</sequence>
<dbReference type="Pfam" id="PF03795">
    <property type="entry name" value="YCII"/>
    <property type="match status" value="1"/>
</dbReference>
<comment type="similarity">
    <text evidence="1">Belongs to the YciI family.</text>
</comment>
<gene>
    <name evidence="3" type="ORF">GCM10009539_55060</name>
</gene>
<dbReference type="PANTHER" id="PTHR35174">
    <property type="entry name" value="BLL7171 PROTEIN-RELATED"/>
    <property type="match status" value="1"/>
</dbReference>
<proteinExistence type="inferred from homology"/>
<dbReference type="Proteomes" id="UP001500967">
    <property type="component" value="Unassembled WGS sequence"/>
</dbReference>
<dbReference type="InterPro" id="IPR005545">
    <property type="entry name" value="YCII"/>
</dbReference>
<accession>A0ABN0UVH2</accession>
<feature type="domain" description="YCII-related" evidence="2">
    <location>
        <begin position="1"/>
        <end position="104"/>
    </location>
</feature>
<dbReference type="RefSeq" id="WP_344651822.1">
    <property type="nucleotide sequence ID" value="NZ_BAAAGX010000022.1"/>
</dbReference>
<dbReference type="InterPro" id="IPR011008">
    <property type="entry name" value="Dimeric_a/b-barrel"/>
</dbReference>
<evidence type="ECO:0000313" key="4">
    <source>
        <dbReference type="Proteomes" id="UP001500967"/>
    </source>
</evidence>
<keyword evidence="4" id="KW-1185">Reference proteome</keyword>
<evidence type="ECO:0000313" key="3">
    <source>
        <dbReference type="EMBL" id="GAA0262270.1"/>
    </source>
</evidence>
<name>A0ABN0UVH2_9ACTN</name>
<dbReference type="SUPFAM" id="SSF54909">
    <property type="entry name" value="Dimeric alpha+beta barrel"/>
    <property type="match status" value="1"/>
</dbReference>